<evidence type="ECO:0000313" key="8">
    <source>
        <dbReference type="Proteomes" id="UP000703661"/>
    </source>
</evidence>
<keyword evidence="3" id="KW-0597">Phosphoprotein</keyword>
<dbReference type="InterPro" id="IPR015947">
    <property type="entry name" value="PUA-like_sf"/>
</dbReference>
<dbReference type="InterPro" id="IPR002740">
    <property type="entry name" value="EVE_domain"/>
</dbReference>
<evidence type="ECO:0000256" key="1">
    <source>
        <dbReference type="ARBA" id="ARBA00004123"/>
    </source>
</evidence>
<dbReference type="InterPro" id="IPR052181">
    <property type="entry name" value="5hmC_binding"/>
</dbReference>
<evidence type="ECO:0000259" key="6">
    <source>
        <dbReference type="Pfam" id="PF01878"/>
    </source>
</evidence>
<feature type="compositionally biased region" description="Low complexity" evidence="5">
    <location>
        <begin position="17"/>
        <end position="33"/>
    </location>
</feature>
<dbReference type="Pfam" id="PF01878">
    <property type="entry name" value="EVE"/>
    <property type="match status" value="1"/>
</dbReference>
<dbReference type="InterPro" id="IPR047197">
    <property type="entry name" value="THYN1-like_EVE"/>
</dbReference>
<dbReference type="SUPFAM" id="SSF88697">
    <property type="entry name" value="PUA domain-like"/>
    <property type="match status" value="1"/>
</dbReference>
<dbReference type="CDD" id="cd21133">
    <property type="entry name" value="EVE"/>
    <property type="match status" value="1"/>
</dbReference>
<protein>
    <recommendedName>
        <fullName evidence="2">Thymocyte nuclear protein 1</fullName>
    </recommendedName>
</protein>
<feature type="domain" description="EVE" evidence="6">
    <location>
        <begin position="79"/>
        <end position="226"/>
    </location>
</feature>
<keyword evidence="8" id="KW-1185">Reference proteome</keyword>
<dbReference type="GO" id="GO:0005634">
    <property type="term" value="C:nucleus"/>
    <property type="evidence" value="ECO:0007669"/>
    <property type="project" value="UniProtKB-SubCell"/>
</dbReference>
<evidence type="ECO:0000256" key="2">
    <source>
        <dbReference type="ARBA" id="ARBA00014654"/>
    </source>
</evidence>
<comment type="caution">
    <text evidence="7">The sequence shown here is derived from an EMBL/GenBank/DDBJ whole genome shotgun (WGS) entry which is preliminary data.</text>
</comment>
<accession>A0A9P6SWF9</accession>
<dbReference type="Proteomes" id="UP000703661">
    <property type="component" value="Unassembled WGS sequence"/>
</dbReference>
<dbReference type="PANTHER" id="PTHR14087:SF7">
    <property type="entry name" value="THYMOCYTE NUCLEAR PROTEIN 1"/>
    <property type="match status" value="1"/>
</dbReference>
<organism evidence="7 8">
    <name type="scientific">Entomortierella chlamydospora</name>
    <dbReference type="NCBI Taxonomy" id="101097"/>
    <lineage>
        <taxon>Eukaryota</taxon>
        <taxon>Fungi</taxon>
        <taxon>Fungi incertae sedis</taxon>
        <taxon>Mucoromycota</taxon>
        <taxon>Mortierellomycotina</taxon>
        <taxon>Mortierellomycetes</taxon>
        <taxon>Mortierellales</taxon>
        <taxon>Mortierellaceae</taxon>
        <taxon>Entomortierella</taxon>
    </lineage>
</organism>
<evidence type="ECO:0000256" key="3">
    <source>
        <dbReference type="ARBA" id="ARBA00022553"/>
    </source>
</evidence>
<name>A0A9P6SWF9_9FUNG</name>
<comment type="subcellular location">
    <subcellularLocation>
        <location evidence="1">Nucleus</location>
    </subcellularLocation>
</comment>
<proteinExistence type="predicted"/>
<keyword evidence="4" id="KW-0539">Nucleus</keyword>
<sequence>MHTRSKKRVAEPEQTSAAVKPANVPAKAAVAKPATKRIKSSEKKDPISNATPKGSISSHASKTISDTAYMNADGVRTSVWLMKSEPDRFSIDDLINSKDSTTPWDGVRNHEAKNLMKNSMKVGDSVLFYHSNTKEPGIVALAKVAKESYPDPTAFDPKNGYYDEKSTKDNPRWFMVDIKFDRRLKRIITLNELRQYKDRELSSMMLLKRGRLSVQPISDSEMDFIMYLEQQEATE</sequence>
<reference evidence="7" key="1">
    <citation type="journal article" date="2020" name="Fungal Divers.">
        <title>Resolving the Mortierellaceae phylogeny through synthesis of multi-gene phylogenetics and phylogenomics.</title>
        <authorList>
            <person name="Vandepol N."/>
            <person name="Liber J."/>
            <person name="Desiro A."/>
            <person name="Na H."/>
            <person name="Kennedy M."/>
            <person name="Barry K."/>
            <person name="Grigoriev I.V."/>
            <person name="Miller A.N."/>
            <person name="O'Donnell K."/>
            <person name="Stajich J.E."/>
            <person name="Bonito G."/>
        </authorList>
    </citation>
    <scope>NUCLEOTIDE SEQUENCE</scope>
    <source>
        <strain evidence="7">NRRL 2769</strain>
    </source>
</reference>
<dbReference type="PANTHER" id="PTHR14087">
    <property type="entry name" value="THYMOCYTE NUCLEAR PROTEIN 1"/>
    <property type="match status" value="1"/>
</dbReference>
<evidence type="ECO:0000256" key="5">
    <source>
        <dbReference type="SAM" id="MobiDB-lite"/>
    </source>
</evidence>
<gene>
    <name evidence="7" type="primary">THYN1</name>
    <name evidence="7" type="ORF">BGZ80_003509</name>
</gene>
<feature type="region of interest" description="Disordered" evidence="5">
    <location>
        <begin position="1"/>
        <end position="60"/>
    </location>
</feature>
<dbReference type="AlphaFoldDB" id="A0A9P6SWF9"/>
<evidence type="ECO:0000313" key="7">
    <source>
        <dbReference type="EMBL" id="KAG0008391.1"/>
    </source>
</evidence>
<feature type="compositionally biased region" description="Polar residues" evidence="5">
    <location>
        <begin position="48"/>
        <end position="60"/>
    </location>
</feature>
<dbReference type="FunFam" id="3.10.590.10:FF:000003">
    <property type="entry name" value="Thymocyte nuclear protein 1"/>
    <property type="match status" value="1"/>
</dbReference>
<dbReference type="EMBL" id="JAAAID010001930">
    <property type="protein sequence ID" value="KAG0008391.1"/>
    <property type="molecule type" value="Genomic_DNA"/>
</dbReference>
<dbReference type="OrthoDB" id="41445at2759"/>
<evidence type="ECO:0000256" key="4">
    <source>
        <dbReference type="ARBA" id="ARBA00023242"/>
    </source>
</evidence>
<dbReference type="Gene3D" id="3.10.590.10">
    <property type="entry name" value="ph1033 like domains"/>
    <property type="match status" value="1"/>
</dbReference>